<name>Q256I2_CHLFF</name>
<comment type="subcellular location">
    <subcellularLocation>
        <location evidence="1">Cytoplasm</location>
    </subcellularLocation>
</comment>
<dbReference type="AlphaFoldDB" id="Q256I2"/>
<evidence type="ECO:0000256" key="9">
    <source>
        <dbReference type="ARBA" id="ARBA00037420"/>
    </source>
</evidence>
<dbReference type="FunFam" id="3.40.30.10:FF:000002">
    <property type="entry name" value="Alkyl hydroperoxide reductase C"/>
    <property type="match status" value="1"/>
</dbReference>
<evidence type="ECO:0000256" key="5">
    <source>
        <dbReference type="ARBA" id="ARBA00023002"/>
    </source>
</evidence>
<dbReference type="PIRSF" id="PIRSF000239">
    <property type="entry name" value="AHPC"/>
    <property type="match status" value="1"/>
</dbReference>
<dbReference type="InterPro" id="IPR050217">
    <property type="entry name" value="Peroxiredoxin"/>
</dbReference>
<dbReference type="Pfam" id="PF10417">
    <property type="entry name" value="1-cysPrx_C"/>
    <property type="match status" value="1"/>
</dbReference>
<protein>
    <recommendedName>
        <fullName evidence="8">Thioredoxin peroxidase</fullName>
    </recommendedName>
</protein>
<reference evidence="12 13" key="1">
    <citation type="journal article" date="2006" name="DNA Res.">
        <title>Genome sequence of the cat pathogen, Chlamydophila felis.</title>
        <authorList>
            <person name="Azuma Y."/>
            <person name="Hirakawa H."/>
            <person name="Yamashita A."/>
            <person name="Cai Y."/>
            <person name="Rahman M.A."/>
            <person name="Suzuki H."/>
            <person name="Mitaku S."/>
            <person name="Toh H."/>
            <person name="Goto S."/>
            <person name="Murakami T."/>
            <person name="Sugi K."/>
            <person name="Hayashi H."/>
            <person name="Fukushi H."/>
            <person name="Hattori M."/>
            <person name="Kuhara S."/>
            <person name="Shirai M."/>
        </authorList>
    </citation>
    <scope>NUCLEOTIDE SEQUENCE [LARGE SCALE GENOMIC DNA]</scope>
    <source>
        <strain evidence="12 13">Fe/C-56</strain>
    </source>
</reference>
<sequence>MHNHKNRVVMGSLFVGKTAPDFSAQAVVDGEVKNISLKDYRGKYVILFFYPKDFTYVCPTELHAFQHSLEEFESRGAQILGCSVDDLDTHKRWLETDKKAGGVKGITYPLISDTTQELSKLYSVLDLQSGLSFRGSFLIDKDGIIRHMVINDLPLGRSIDEELRVLDALIFFENHGLVCPANWQQGQKAMAPNEEGLKEYFGTID</sequence>
<dbReference type="InterPro" id="IPR036249">
    <property type="entry name" value="Thioredoxin-like_sf"/>
</dbReference>
<dbReference type="GO" id="GO:0042744">
    <property type="term" value="P:hydrogen peroxide catabolic process"/>
    <property type="evidence" value="ECO:0007669"/>
    <property type="project" value="TreeGrafter"/>
</dbReference>
<dbReference type="eggNOG" id="COG0450">
    <property type="taxonomic scope" value="Bacteria"/>
</dbReference>
<dbReference type="PANTHER" id="PTHR10681">
    <property type="entry name" value="THIOREDOXIN PEROXIDASE"/>
    <property type="match status" value="1"/>
</dbReference>
<dbReference type="EMBL" id="AP006861">
    <property type="protein sequence ID" value="BAE80806.1"/>
    <property type="molecule type" value="Genomic_DNA"/>
</dbReference>
<dbReference type="PANTHER" id="PTHR10681:SF128">
    <property type="entry name" value="THIOREDOXIN-DEPENDENT PEROXIDE REDUCTASE, MITOCHONDRIAL"/>
    <property type="match status" value="1"/>
</dbReference>
<dbReference type="InterPro" id="IPR013766">
    <property type="entry name" value="Thioredoxin_domain"/>
</dbReference>
<evidence type="ECO:0000256" key="4">
    <source>
        <dbReference type="ARBA" id="ARBA00022559"/>
    </source>
</evidence>
<evidence type="ECO:0000256" key="2">
    <source>
        <dbReference type="ARBA" id="ARBA00009796"/>
    </source>
</evidence>
<dbReference type="CDD" id="cd03015">
    <property type="entry name" value="PRX_Typ2cys"/>
    <property type="match status" value="1"/>
</dbReference>
<keyword evidence="4 12" id="KW-0575">Peroxidase</keyword>
<feature type="domain" description="Thioredoxin" evidence="11">
    <location>
        <begin position="13"/>
        <end position="171"/>
    </location>
</feature>
<dbReference type="STRING" id="264202.CF0034"/>
<dbReference type="InterPro" id="IPR019479">
    <property type="entry name" value="Peroxiredoxin_C"/>
</dbReference>
<dbReference type="PROSITE" id="PS51352">
    <property type="entry name" value="THIOREDOXIN_2"/>
    <property type="match status" value="1"/>
</dbReference>
<proteinExistence type="inferred from homology"/>
<dbReference type="InterPro" id="IPR000866">
    <property type="entry name" value="AhpC/TSA"/>
</dbReference>
<dbReference type="Proteomes" id="UP000001260">
    <property type="component" value="Chromosome"/>
</dbReference>
<gene>
    <name evidence="12" type="primary">ahpC</name>
    <name evidence="12" type="ordered locus">CF0034</name>
</gene>
<dbReference type="GO" id="GO:0033554">
    <property type="term" value="P:cellular response to stress"/>
    <property type="evidence" value="ECO:0007669"/>
    <property type="project" value="TreeGrafter"/>
</dbReference>
<comment type="function">
    <text evidence="9">Thiol-specific peroxidase that catalyzes the reduction of hydrogen peroxide and organic hydroperoxides to water and alcohols, respectively. Plays a role in cell protection against oxidative stress by detoxifying peroxides.</text>
</comment>
<evidence type="ECO:0000313" key="12">
    <source>
        <dbReference type="EMBL" id="BAE80806.1"/>
    </source>
</evidence>
<evidence type="ECO:0000256" key="1">
    <source>
        <dbReference type="ARBA" id="ARBA00004496"/>
    </source>
</evidence>
<dbReference type="GO" id="GO:0045454">
    <property type="term" value="P:cell redox homeostasis"/>
    <property type="evidence" value="ECO:0007669"/>
    <property type="project" value="TreeGrafter"/>
</dbReference>
<keyword evidence="6" id="KW-1015">Disulfide bond</keyword>
<evidence type="ECO:0000259" key="11">
    <source>
        <dbReference type="PROSITE" id="PS51352"/>
    </source>
</evidence>
<evidence type="ECO:0000256" key="7">
    <source>
        <dbReference type="ARBA" id="ARBA00023284"/>
    </source>
</evidence>
<keyword evidence="13" id="KW-1185">Reference proteome</keyword>
<keyword evidence="7" id="KW-0676">Redox-active center</keyword>
<dbReference type="GO" id="GO:0006979">
    <property type="term" value="P:response to oxidative stress"/>
    <property type="evidence" value="ECO:0007669"/>
    <property type="project" value="TreeGrafter"/>
</dbReference>
<evidence type="ECO:0000256" key="8">
    <source>
        <dbReference type="ARBA" id="ARBA00032824"/>
    </source>
</evidence>
<evidence type="ECO:0000256" key="6">
    <source>
        <dbReference type="ARBA" id="ARBA00023157"/>
    </source>
</evidence>
<evidence type="ECO:0000256" key="10">
    <source>
        <dbReference type="PIRSR" id="PIRSR000239-1"/>
    </source>
</evidence>
<dbReference type="GO" id="GO:0005829">
    <property type="term" value="C:cytosol"/>
    <property type="evidence" value="ECO:0007669"/>
    <property type="project" value="TreeGrafter"/>
</dbReference>
<keyword evidence="5" id="KW-0560">Oxidoreductase</keyword>
<evidence type="ECO:0000256" key="3">
    <source>
        <dbReference type="ARBA" id="ARBA00022490"/>
    </source>
</evidence>
<dbReference type="GO" id="GO:0008379">
    <property type="term" value="F:thioredoxin peroxidase activity"/>
    <property type="evidence" value="ECO:0007669"/>
    <property type="project" value="TreeGrafter"/>
</dbReference>
<dbReference type="SUPFAM" id="SSF52833">
    <property type="entry name" value="Thioredoxin-like"/>
    <property type="match status" value="1"/>
</dbReference>
<comment type="similarity">
    <text evidence="2">Belongs to the peroxiredoxin family. AhpC/Prx1 subfamily.</text>
</comment>
<evidence type="ECO:0000313" key="13">
    <source>
        <dbReference type="Proteomes" id="UP000001260"/>
    </source>
</evidence>
<dbReference type="Pfam" id="PF00578">
    <property type="entry name" value="AhpC-TSA"/>
    <property type="match status" value="1"/>
</dbReference>
<keyword evidence="3" id="KW-0963">Cytoplasm</keyword>
<accession>Q256I2</accession>
<dbReference type="KEGG" id="cfe:CF0034"/>
<dbReference type="InterPro" id="IPR024706">
    <property type="entry name" value="Peroxiredoxin_AhpC-typ"/>
</dbReference>
<dbReference type="Gene3D" id="3.40.30.10">
    <property type="entry name" value="Glutaredoxin"/>
    <property type="match status" value="1"/>
</dbReference>
<feature type="active site" description="Cysteine sulfenic acid (-SOH) intermediate; for peroxidase activity" evidence="10">
    <location>
        <position position="58"/>
    </location>
</feature>
<dbReference type="HOGENOM" id="CLU_042529_21_1_0"/>
<organism evidence="12 13">
    <name type="scientific">Chlamydia felis (strain Fe/C-56)</name>
    <name type="common">Chlamydophila felis</name>
    <dbReference type="NCBI Taxonomy" id="264202"/>
    <lineage>
        <taxon>Bacteria</taxon>
        <taxon>Pseudomonadati</taxon>
        <taxon>Chlamydiota</taxon>
        <taxon>Chlamydiia</taxon>
        <taxon>Chlamydiales</taxon>
        <taxon>Chlamydiaceae</taxon>
        <taxon>Chlamydia/Chlamydophila group</taxon>
        <taxon>Chlamydia</taxon>
    </lineage>
</organism>